<evidence type="ECO:0000313" key="10">
    <source>
        <dbReference type="Proteomes" id="UP000092177"/>
    </source>
</evidence>
<evidence type="ECO:0000256" key="7">
    <source>
        <dbReference type="ARBA" id="ARBA00023033"/>
    </source>
</evidence>
<dbReference type="OrthoDB" id="3945418at2759"/>
<feature type="transmembrane region" description="Helical" evidence="8">
    <location>
        <begin position="15"/>
        <end position="35"/>
    </location>
</feature>
<evidence type="ECO:0000256" key="6">
    <source>
        <dbReference type="ARBA" id="ARBA00023004"/>
    </source>
</evidence>
<proteinExistence type="inferred from homology"/>
<keyword evidence="8" id="KW-1133">Transmembrane helix</keyword>
<keyword evidence="7" id="KW-0503">Monooxygenase</keyword>
<evidence type="ECO:0000256" key="8">
    <source>
        <dbReference type="SAM" id="Phobius"/>
    </source>
</evidence>
<comment type="cofactor">
    <cofactor evidence="1">
        <name>heme</name>
        <dbReference type="ChEBI" id="CHEBI:30413"/>
    </cofactor>
</comment>
<dbReference type="Proteomes" id="UP000092177">
    <property type="component" value="Chromosome 2"/>
</dbReference>
<dbReference type="Gene3D" id="1.10.630.10">
    <property type="entry name" value="Cytochrome P450"/>
    <property type="match status" value="1"/>
</dbReference>
<dbReference type="InterPro" id="IPR002401">
    <property type="entry name" value="Cyt_P450_E_grp-I"/>
</dbReference>
<keyword evidence="6" id="KW-0408">Iron</keyword>
<dbReference type="SUPFAM" id="SSF48264">
    <property type="entry name" value="Cytochrome P450"/>
    <property type="match status" value="1"/>
</dbReference>
<dbReference type="InterPro" id="IPR050121">
    <property type="entry name" value="Cytochrome_P450_monoxygenase"/>
</dbReference>
<evidence type="ECO:0000256" key="5">
    <source>
        <dbReference type="ARBA" id="ARBA00023002"/>
    </source>
</evidence>
<dbReference type="RefSeq" id="XP_018161674.1">
    <property type="nucleotide sequence ID" value="XM_018296858.1"/>
</dbReference>
<keyword evidence="4" id="KW-0479">Metal-binding</keyword>
<comment type="caution">
    <text evidence="9">The sequence shown here is derived from an EMBL/GenBank/DDBJ whole genome shotgun (WGS) entry which is preliminary data.</text>
</comment>
<keyword evidence="3" id="KW-0349">Heme</keyword>
<dbReference type="Pfam" id="PF00067">
    <property type="entry name" value="p450"/>
    <property type="match status" value="1"/>
</dbReference>
<evidence type="ECO:0000256" key="4">
    <source>
        <dbReference type="ARBA" id="ARBA00022723"/>
    </source>
</evidence>
<evidence type="ECO:0000256" key="3">
    <source>
        <dbReference type="ARBA" id="ARBA00022617"/>
    </source>
</evidence>
<sequence length="529" mass="59822">MGLLVDVPLLGQLTAFFPAILLAASVFYFCALGLYRLTLHPLAKFPGPKVSAFTGWYEFYLDLLGAPRRTFAFRVQRMHEKYGPIVRINPHELHVSDPDFFDVLNAGGSARRDKYPPSASVQGTPDGIFGTVGHEAHRRRRGAVSGFFSKQSLLRDEHLVHDKANLLCNVFRSAMDEGRAINVRVPLLAFGTDFYCAHALGERGNMHLLEDETKAQVWRDSIVGLLHVTPVVRQFPWVLPYAFGLPSWFIRWISSDMALVVDVFTDILKQAEATVDESKRPKAVDKGRSNLMDTILASELPRGEKTADRIAQEGFTILTASGDTLGRVMTTAIYHLHCNPEYLARLREELKEMMPDPDADVPLTKIESLPWLTAVIKESLRIAGLITARTVLQAPSECLKFQDWVIPRNTPVGMTTSDLMLDPAAFPEPKRFDPGRWEPSHPLKSPSLPWRAGQREPTLEYKYKQRLTLLNSLAWAQMYIALAKILRRFELELFDVVRERDIDHHRDCFLGEPRDDTKGVRVKVLGLLE</sequence>
<evidence type="ECO:0000256" key="1">
    <source>
        <dbReference type="ARBA" id="ARBA00001971"/>
    </source>
</evidence>
<protein>
    <submittedName>
        <fullName evidence="9">Cytochrome P450</fullName>
    </submittedName>
</protein>
<keyword evidence="5" id="KW-0560">Oxidoreductase</keyword>
<dbReference type="InterPro" id="IPR036396">
    <property type="entry name" value="Cyt_P450_sf"/>
</dbReference>
<dbReference type="GO" id="GO:0004497">
    <property type="term" value="F:monooxygenase activity"/>
    <property type="evidence" value="ECO:0007669"/>
    <property type="project" value="UniProtKB-KW"/>
</dbReference>
<name>A0A1B7YM83_COLHI</name>
<keyword evidence="8" id="KW-0812">Transmembrane</keyword>
<dbReference type="GeneID" id="28860965"/>
<dbReference type="PRINTS" id="PR00463">
    <property type="entry name" value="EP450I"/>
</dbReference>
<comment type="similarity">
    <text evidence="2">Belongs to the cytochrome P450 family.</text>
</comment>
<organism evidence="9 10">
    <name type="scientific">Colletotrichum higginsianum (strain IMI 349063)</name>
    <name type="common">Crucifer anthracnose fungus</name>
    <dbReference type="NCBI Taxonomy" id="759273"/>
    <lineage>
        <taxon>Eukaryota</taxon>
        <taxon>Fungi</taxon>
        <taxon>Dikarya</taxon>
        <taxon>Ascomycota</taxon>
        <taxon>Pezizomycotina</taxon>
        <taxon>Sordariomycetes</taxon>
        <taxon>Hypocreomycetidae</taxon>
        <taxon>Glomerellales</taxon>
        <taxon>Glomerellaceae</taxon>
        <taxon>Colletotrichum</taxon>
        <taxon>Colletotrichum destructivum species complex</taxon>
    </lineage>
</organism>
<dbReference type="KEGG" id="chig:CH63R_01883"/>
<dbReference type="AlphaFoldDB" id="A0A1B7YM83"/>
<gene>
    <name evidence="9" type="ORF">CH63R_01883</name>
</gene>
<dbReference type="GO" id="GO:0016705">
    <property type="term" value="F:oxidoreductase activity, acting on paired donors, with incorporation or reduction of molecular oxygen"/>
    <property type="evidence" value="ECO:0007669"/>
    <property type="project" value="InterPro"/>
</dbReference>
<dbReference type="CDD" id="cd11062">
    <property type="entry name" value="CYP58-like"/>
    <property type="match status" value="1"/>
</dbReference>
<dbReference type="GO" id="GO:0005506">
    <property type="term" value="F:iron ion binding"/>
    <property type="evidence" value="ECO:0007669"/>
    <property type="project" value="InterPro"/>
</dbReference>
<dbReference type="VEuPathDB" id="FungiDB:CH63R_01883"/>
<dbReference type="PANTHER" id="PTHR24305">
    <property type="entry name" value="CYTOCHROME P450"/>
    <property type="match status" value="1"/>
</dbReference>
<keyword evidence="10" id="KW-1185">Reference proteome</keyword>
<evidence type="ECO:0000256" key="2">
    <source>
        <dbReference type="ARBA" id="ARBA00010617"/>
    </source>
</evidence>
<keyword evidence="8" id="KW-0472">Membrane</keyword>
<dbReference type="GO" id="GO:0020037">
    <property type="term" value="F:heme binding"/>
    <property type="evidence" value="ECO:0007669"/>
    <property type="project" value="InterPro"/>
</dbReference>
<reference evidence="10" key="1">
    <citation type="journal article" date="2017" name="BMC Genomics">
        <title>Gapless genome assembly of Colletotrichum higginsianum reveals chromosome structure and association of transposable elements with secondary metabolite gene clusters.</title>
        <authorList>
            <person name="Dallery J.-F."/>
            <person name="Lapalu N."/>
            <person name="Zampounis A."/>
            <person name="Pigne S."/>
            <person name="Luyten I."/>
            <person name="Amselem J."/>
            <person name="Wittenberg A.H.J."/>
            <person name="Zhou S."/>
            <person name="de Queiroz M.V."/>
            <person name="Robin G.P."/>
            <person name="Auger A."/>
            <person name="Hainaut M."/>
            <person name="Henrissat B."/>
            <person name="Kim K.-T."/>
            <person name="Lee Y.-H."/>
            <person name="Lespinet O."/>
            <person name="Schwartz D.C."/>
            <person name="Thon M.R."/>
            <person name="O'Connell R.J."/>
        </authorList>
    </citation>
    <scope>NUCLEOTIDE SEQUENCE [LARGE SCALE GENOMIC DNA]</scope>
    <source>
        <strain evidence="10">IMI 349063</strain>
    </source>
</reference>
<dbReference type="PANTHER" id="PTHR24305:SF157">
    <property type="entry name" value="N-ACETYLTRYPTOPHAN 6-HYDROXYLASE IVOC-RELATED"/>
    <property type="match status" value="1"/>
</dbReference>
<accession>A0A1B7YM83</accession>
<dbReference type="EMBL" id="LTAN01000002">
    <property type="protein sequence ID" value="OBR13157.1"/>
    <property type="molecule type" value="Genomic_DNA"/>
</dbReference>
<evidence type="ECO:0000313" key="9">
    <source>
        <dbReference type="EMBL" id="OBR13157.1"/>
    </source>
</evidence>
<dbReference type="InterPro" id="IPR001128">
    <property type="entry name" value="Cyt_P450"/>
</dbReference>